<organism evidence="1 3">
    <name type="scientific">Clostridium innocuum</name>
    <dbReference type="NCBI Taxonomy" id="1522"/>
    <lineage>
        <taxon>Bacteria</taxon>
        <taxon>Bacillati</taxon>
        <taxon>Bacillota</taxon>
        <taxon>Clostridia</taxon>
        <taxon>Eubacteriales</taxon>
        <taxon>Clostridiaceae</taxon>
        <taxon>Clostridium</taxon>
    </lineage>
</organism>
<evidence type="ECO:0000313" key="2">
    <source>
        <dbReference type="EMBL" id="MCR0234186.1"/>
    </source>
</evidence>
<dbReference type="AlphaFoldDB" id="A0A099IC76"/>
<accession>A0A099IC76</accession>
<reference evidence="2" key="2">
    <citation type="journal article" date="2022" name="Clin. Infect. Dis.">
        <title>Association between Clostridium innocuum and antibiotic-associated diarrhea in adults and children: A cross-sectional study and comparative genomics analysis.</title>
        <authorList>
            <person name="Cherny K.E."/>
            <person name="Muscat E.B."/>
            <person name="Balaji A."/>
            <person name="Mukherjee J."/>
            <person name="Ozer E.A."/>
            <person name="Angarone M.P."/>
            <person name="Hauser A.R."/>
            <person name="Sichel J.S."/>
            <person name="Amponsah E."/>
            <person name="Kociolek L.K."/>
        </authorList>
    </citation>
    <scope>NUCLEOTIDE SEQUENCE</scope>
    <source>
        <strain evidence="2">NU1-AC-029v</strain>
    </source>
</reference>
<sequence length="151" mass="17689">MKQIVVLGTDLDTAMAYGVQHGASQMYFTFIGDENAEENIMRNEDRSKQLEKAGLRFKCIRSKQEPQDCYALVHADEVLLGIFKEQQDSYRDYLKAVLPMRAKTNAGQPLSIRYKKKYKAKVLYFMNELYQAMQEEEAEWFHQMVNMQELV</sequence>
<name>A0A099IC76_CLOIN</name>
<gene>
    <name evidence="1" type="ORF">CIAN88_02645</name>
    <name evidence="2" type="ORF">MKC95_15545</name>
</gene>
<dbReference type="EMBL" id="JQIF01000014">
    <property type="protein sequence ID" value="KGJ54543.1"/>
    <property type="molecule type" value="Genomic_DNA"/>
</dbReference>
<dbReference type="Proteomes" id="UP000030008">
    <property type="component" value="Unassembled WGS sequence"/>
</dbReference>
<evidence type="ECO:0000313" key="3">
    <source>
        <dbReference type="Proteomes" id="UP000030008"/>
    </source>
</evidence>
<reference evidence="1 3" key="1">
    <citation type="submission" date="2014-08" db="EMBL/GenBank/DDBJ databases">
        <title>Clostridium innocuum, an unnegligible vancomycin-resistant pathogen causing extra-intestinal infections.</title>
        <authorList>
            <person name="Feng Y."/>
            <person name="Chiu C.-H."/>
        </authorList>
    </citation>
    <scope>NUCLEOTIDE SEQUENCE [LARGE SCALE GENOMIC DNA]</scope>
    <source>
        <strain evidence="1 3">AN88</strain>
    </source>
</reference>
<evidence type="ECO:0000313" key="1">
    <source>
        <dbReference type="EMBL" id="KGJ54543.1"/>
    </source>
</evidence>
<proteinExistence type="predicted"/>
<protein>
    <submittedName>
        <fullName evidence="1">Uncharacterized protein</fullName>
    </submittedName>
</protein>
<dbReference type="Proteomes" id="UP001203972">
    <property type="component" value="Unassembled WGS sequence"/>
</dbReference>
<comment type="caution">
    <text evidence="1">The sequence shown here is derived from an EMBL/GenBank/DDBJ whole genome shotgun (WGS) entry which is preliminary data.</text>
</comment>
<dbReference type="RefSeq" id="WP_008818206.1">
    <property type="nucleotide sequence ID" value="NZ_AP025565.1"/>
</dbReference>
<dbReference type="EMBL" id="JAKTMA010000029">
    <property type="protein sequence ID" value="MCR0234186.1"/>
    <property type="molecule type" value="Genomic_DNA"/>
</dbReference>